<name>A0A4C1WDX0_EUMVA</name>
<keyword evidence="2" id="KW-1185">Reference proteome</keyword>
<dbReference type="Proteomes" id="UP000299102">
    <property type="component" value="Unassembled WGS sequence"/>
</dbReference>
<evidence type="ECO:0000313" key="2">
    <source>
        <dbReference type="Proteomes" id="UP000299102"/>
    </source>
</evidence>
<sequence length="115" mass="12688">MDRGGSDPARRTTVGDRLFVQTFDSNSKRLSNRRCTGRMLRPRKTLGRSADLKLHSTARRPPARRAARPSFLDFVVGRSPAPRPAAMLHYAAAHATRQSHNSATILPATAQCCSF</sequence>
<organism evidence="1 2">
    <name type="scientific">Eumeta variegata</name>
    <name type="common">Bagworm moth</name>
    <name type="synonym">Eumeta japonica</name>
    <dbReference type="NCBI Taxonomy" id="151549"/>
    <lineage>
        <taxon>Eukaryota</taxon>
        <taxon>Metazoa</taxon>
        <taxon>Ecdysozoa</taxon>
        <taxon>Arthropoda</taxon>
        <taxon>Hexapoda</taxon>
        <taxon>Insecta</taxon>
        <taxon>Pterygota</taxon>
        <taxon>Neoptera</taxon>
        <taxon>Endopterygota</taxon>
        <taxon>Lepidoptera</taxon>
        <taxon>Glossata</taxon>
        <taxon>Ditrysia</taxon>
        <taxon>Tineoidea</taxon>
        <taxon>Psychidae</taxon>
        <taxon>Oiketicinae</taxon>
        <taxon>Eumeta</taxon>
    </lineage>
</organism>
<gene>
    <name evidence="1" type="ORF">EVAR_102254_1</name>
</gene>
<evidence type="ECO:0000313" key="1">
    <source>
        <dbReference type="EMBL" id="GBP49311.1"/>
    </source>
</evidence>
<protein>
    <submittedName>
        <fullName evidence="1">Uncharacterized protein</fullName>
    </submittedName>
</protein>
<comment type="caution">
    <text evidence="1">The sequence shown here is derived from an EMBL/GenBank/DDBJ whole genome shotgun (WGS) entry which is preliminary data.</text>
</comment>
<reference evidence="1 2" key="1">
    <citation type="journal article" date="2019" name="Commun. Biol.">
        <title>The bagworm genome reveals a unique fibroin gene that provides high tensile strength.</title>
        <authorList>
            <person name="Kono N."/>
            <person name="Nakamura H."/>
            <person name="Ohtoshi R."/>
            <person name="Tomita M."/>
            <person name="Numata K."/>
            <person name="Arakawa K."/>
        </authorList>
    </citation>
    <scope>NUCLEOTIDE SEQUENCE [LARGE SCALE GENOMIC DNA]</scope>
</reference>
<accession>A0A4C1WDX0</accession>
<proteinExistence type="predicted"/>
<dbReference type="AlphaFoldDB" id="A0A4C1WDX0"/>
<dbReference type="EMBL" id="BGZK01000541">
    <property type="protein sequence ID" value="GBP49311.1"/>
    <property type="molecule type" value="Genomic_DNA"/>
</dbReference>